<dbReference type="OrthoDB" id="9867322at2"/>
<sequence length="188" mass="22413">MSINTLSLNISPDAWIQTFGGFFGGLLAGGIAIYLFKRQVNLELKRSRVNELQNFLKSYYVLNEWFVRILSTTERLAEIMETDTYSIHDRMEILPYNIESLNTSIYQLNQINDDYIPQDIYKAYLEMKSLITFFKKQCEIDLNRYQEGHLNEPFKGTYRTNYNLLNLYKEEIERYAKNNEEELKKHMK</sequence>
<dbReference type="Proteomes" id="UP000076967">
    <property type="component" value="Unassembled WGS sequence"/>
</dbReference>
<name>A0A168DF43_9BACL</name>
<evidence type="ECO:0000313" key="2">
    <source>
        <dbReference type="EMBL" id="OAB34139.1"/>
    </source>
</evidence>
<reference evidence="2 3" key="1">
    <citation type="submission" date="2016-03" db="EMBL/GenBank/DDBJ databases">
        <title>Draft genome sequence of Paenibacillus glacialis DSM 22343.</title>
        <authorList>
            <person name="Shin S.-K."/>
            <person name="Yi H."/>
        </authorList>
    </citation>
    <scope>NUCLEOTIDE SEQUENCE [LARGE SCALE GENOMIC DNA]</scope>
    <source>
        <strain evidence="2 3">DSM 22343</strain>
    </source>
</reference>
<keyword evidence="1" id="KW-0812">Transmembrane</keyword>
<keyword evidence="3" id="KW-1185">Reference proteome</keyword>
<keyword evidence="1" id="KW-0472">Membrane</keyword>
<dbReference type="RefSeq" id="WP_068537883.1">
    <property type="nucleotide sequence ID" value="NZ_LVJH01000070.1"/>
</dbReference>
<proteinExistence type="predicted"/>
<dbReference type="AlphaFoldDB" id="A0A168DF43"/>
<comment type="caution">
    <text evidence="2">The sequence shown here is derived from an EMBL/GenBank/DDBJ whole genome shotgun (WGS) entry which is preliminary data.</text>
</comment>
<keyword evidence="1" id="KW-1133">Transmembrane helix</keyword>
<protein>
    <submittedName>
        <fullName evidence="2">Uncharacterized protein</fullName>
    </submittedName>
</protein>
<accession>A0A168DF43</accession>
<feature type="transmembrane region" description="Helical" evidence="1">
    <location>
        <begin position="14"/>
        <end position="36"/>
    </location>
</feature>
<gene>
    <name evidence="2" type="ORF">PGLA_24910</name>
</gene>
<dbReference type="EMBL" id="LVJH01000070">
    <property type="protein sequence ID" value="OAB34139.1"/>
    <property type="molecule type" value="Genomic_DNA"/>
</dbReference>
<organism evidence="2 3">
    <name type="scientific">Paenibacillus glacialis</name>
    <dbReference type="NCBI Taxonomy" id="494026"/>
    <lineage>
        <taxon>Bacteria</taxon>
        <taxon>Bacillati</taxon>
        <taxon>Bacillota</taxon>
        <taxon>Bacilli</taxon>
        <taxon>Bacillales</taxon>
        <taxon>Paenibacillaceae</taxon>
        <taxon>Paenibacillus</taxon>
    </lineage>
</organism>
<evidence type="ECO:0000313" key="3">
    <source>
        <dbReference type="Proteomes" id="UP000076967"/>
    </source>
</evidence>
<evidence type="ECO:0000256" key="1">
    <source>
        <dbReference type="SAM" id="Phobius"/>
    </source>
</evidence>